<comment type="subcellular location">
    <subcellularLocation>
        <location evidence="2">Endoplasmic reticulum membrane</location>
        <topology evidence="2">Multi-pass membrane protein</topology>
    </subcellularLocation>
</comment>
<evidence type="ECO:0000256" key="8">
    <source>
        <dbReference type="ARBA" id="ARBA00023136"/>
    </source>
</evidence>
<accession>A0AAN7U315</accession>
<dbReference type="EMBL" id="JAVFKY010000002">
    <property type="protein sequence ID" value="KAK5580628.1"/>
    <property type="molecule type" value="Genomic_DNA"/>
</dbReference>
<evidence type="ECO:0000256" key="5">
    <source>
        <dbReference type="ARBA" id="ARBA00022729"/>
    </source>
</evidence>
<dbReference type="SUPFAM" id="SSF52833">
    <property type="entry name" value="Thioredoxin-like"/>
    <property type="match status" value="1"/>
</dbReference>
<dbReference type="GO" id="GO:0018279">
    <property type="term" value="P:protein N-linked glycosylation via asparagine"/>
    <property type="evidence" value="ECO:0007669"/>
    <property type="project" value="TreeGrafter"/>
</dbReference>
<evidence type="ECO:0000313" key="11">
    <source>
        <dbReference type="EMBL" id="KAK5580628.1"/>
    </source>
</evidence>
<gene>
    <name evidence="11" type="ORF">RB653_000650</name>
</gene>
<dbReference type="Gene3D" id="3.40.30.10">
    <property type="entry name" value="Glutaredoxin"/>
    <property type="match status" value="1"/>
</dbReference>
<keyword evidence="7 9" id="KW-1133">Transmembrane helix</keyword>
<evidence type="ECO:0000256" key="4">
    <source>
        <dbReference type="ARBA" id="ARBA00022692"/>
    </source>
</evidence>
<dbReference type="GO" id="GO:0008250">
    <property type="term" value="C:oligosaccharyltransferase complex"/>
    <property type="evidence" value="ECO:0007669"/>
    <property type="project" value="TreeGrafter"/>
</dbReference>
<dbReference type="PANTHER" id="PTHR12692:SF0">
    <property type="entry name" value="GH11935P"/>
    <property type="match status" value="1"/>
</dbReference>
<comment type="similarity">
    <text evidence="3">Belongs to the OST3/OST6 family.</text>
</comment>
<dbReference type="Pfam" id="PF04756">
    <property type="entry name" value="OST3_OST6"/>
    <property type="match status" value="1"/>
</dbReference>
<feature type="transmembrane region" description="Helical" evidence="9">
    <location>
        <begin position="277"/>
        <end position="297"/>
    </location>
</feature>
<feature type="transmembrane region" description="Helical" evidence="9">
    <location>
        <begin position="224"/>
        <end position="246"/>
    </location>
</feature>
<evidence type="ECO:0000256" key="1">
    <source>
        <dbReference type="ARBA" id="ARBA00002791"/>
    </source>
</evidence>
<comment type="function">
    <text evidence="1">Subunit of the oligosaccharyl transferase (OST) complex that catalyzes the initial transfer of a defined glycan (Glc(3)Man(9)GlcNAc(2) in eukaryotes) from the lipid carrier dolichol-pyrophosphate to an asparagine residue within an Asn-X-Ser/Thr consensus motif in nascent polypeptide chains, the first step in protein N-glycosylation. N-glycosylation occurs cotranslationally and the complex associates with the Sec61 complex at the channel-forming translocon complex that mediates protein translocation across the endoplasmic reticulum (ER). All subunits are required for a maximal enzyme activity.</text>
</comment>
<evidence type="ECO:0000256" key="2">
    <source>
        <dbReference type="ARBA" id="ARBA00004477"/>
    </source>
</evidence>
<reference evidence="11 12" key="1">
    <citation type="submission" date="2023-11" db="EMBL/GenBank/DDBJ databases">
        <title>Dfirmibasis_genome.</title>
        <authorList>
            <person name="Edelbroek B."/>
            <person name="Kjellin J."/>
            <person name="Jerlstrom-Hultqvist J."/>
            <person name="Soderbom F."/>
        </authorList>
    </citation>
    <scope>NUCLEOTIDE SEQUENCE [LARGE SCALE GENOMIC DNA]</scope>
    <source>
        <strain evidence="11 12">TNS-C-14</strain>
    </source>
</reference>
<evidence type="ECO:0000256" key="9">
    <source>
        <dbReference type="SAM" id="Phobius"/>
    </source>
</evidence>
<evidence type="ECO:0000256" key="10">
    <source>
        <dbReference type="SAM" id="SignalP"/>
    </source>
</evidence>
<name>A0AAN7U315_9MYCE</name>
<feature type="transmembrane region" description="Helical" evidence="9">
    <location>
        <begin position="309"/>
        <end position="330"/>
    </location>
</feature>
<keyword evidence="12" id="KW-1185">Reference proteome</keyword>
<dbReference type="InterPro" id="IPR021149">
    <property type="entry name" value="OligosaccharylTrfase_OST3/OST6"/>
</dbReference>
<comment type="caution">
    <text evidence="11">The sequence shown here is derived from an EMBL/GenBank/DDBJ whole genome shotgun (WGS) entry which is preliminary data.</text>
</comment>
<feature type="chain" id="PRO_5042826913" evidence="10">
    <location>
        <begin position="27"/>
        <end position="348"/>
    </location>
</feature>
<dbReference type="PANTHER" id="PTHR12692">
    <property type="entry name" value="DOLICHYL-DIPHOSPHOOLIGOSACCHARIDE--PROTEIN GLYCOSYLTRANSFERASE-RELATED"/>
    <property type="match status" value="1"/>
</dbReference>
<feature type="transmembrane region" description="Helical" evidence="9">
    <location>
        <begin position="198"/>
        <end position="217"/>
    </location>
</feature>
<organism evidence="11 12">
    <name type="scientific">Dictyostelium firmibasis</name>
    <dbReference type="NCBI Taxonomy" id="79012"/>
    <lineage>
        <taxon>Eukaryota</taxon>
        <taxon>Amoebozoa</taxon>
        <taxon>Evosea</taxon>
        <taxon>Eumycetozoa</taxon>
        <taxon>Dictyostelia</taxon>
        <taxon>Dictyosteliales</taxon>
        <taxon>Dictyosteliaceae</taxon>
        <taxon>Dictyostelium</taxon>
    </lineage>
</organism>
<sequence>MVKSSKVSILILLLVVIIGCFCLTNGAPTTNKQPTASEKKLLNDLYEKAKKAGGIVEFKSNLESKKFVTAQNRPYDLLALFTSSNPKYGCGGCVQLKGQIESFSNSYEPYLNSAKFLEKPIFIVILEVDYNMEVFQTVGLNTIPHLLFIPSGSKQITQKGYAFTGFEQISAQSISDFIYGHSKIRIEPIKTFYEKHSAQILTIVVILASVRFLLTAYRKRKNPMFWYFLTILLFSCVIMGIFYDFIHKPNFYEFDHRHQTYNYFSRGSRSQTVSEGMIMGVSTIAITLIFVYISDILPNFSTFSSRSKGLLFFIGMSSILVLLFFQSLAFQIKYYRPLFFIPSVTYHY</sequence>
<feature type="signal peptide" evidence="10">
    <location>
        <begin position="1"/>
        <end position="26"/>
    </location>
</feature>
<keyword evidence="4 9" id="KW-0812">Transmembrane</keyword>
<proteinExistence type="inferred from homology"/>
<dbReference type="InterPro" id="IPR036249">
    <property type="entry name" value="Thioredoxin-like_sf"/>
</dbReference>
<dbReference type="PROSITE" id="PS51257">
    <property type="entry name" value="PROKAR_LIPOPROTEIN"/>
    <property type="match status" value="1"/>
</dbReference>
<evidence type="ECO:0000256" key="6">
    <source>
        <dbReference type="ARBA" id="ARBA00022824"/>
    </source>
</evidence>
<keyword evidence="5 10" id="KW-0732">Signal</keyword>
<evidence type="ECO:0000313" key="12">
    <source>
        <dbReference type="Proteomes" id="UP001344447"/>
    </source>
</evidence>
<keyword evidence="8 9" id="KW-0472">Membrane</keyword>
<dbReference type="Proteomes" id="UP001344447">
    <property type="component" value="Unassembled WGS sequence"/>
</dbReference>
<evidence type="ECO:0000256" key="3">
    <source>
        <dbReference type="ARBA" id="ARBA00009561"/>
    </source>
</evidence>
<keyword evidence="6" id="KW-0256">Endoplasmic reticulum</keyword>
<protein>
    <submittedName>
        <fullName evidence="11">Uncharacterized protein</fullName>
    </submittedName>
</protein>
<dbReference type="AlphaFoldDB" id="A0AAN7U315"/>
<evidence type="ECO:0000256" key="7">
    <source>
        <dbReference type="ARBA" id="ARBA00022989"/>
    </source>
</evidence>